<dbReference type="RefSeq" id="WP_257450642.1">
    <property type="nucleotide sequence ID" value="NZ_JANIPJ010000020.1"/>
</dbReference>
<dbReference type="InterPro" id="IPR033904">
    <property type="entry name" value="Trans_IPPS_HH"/>
</dbReference>
<dbReference type="SUPFAM" id="SSF48576">
    <property type="entry name" value="Terpenoid synthases"/>
    <property type="match status" value="1"/>
</dbReference>
<evidence type="ECO:0000313" key="4">
    <source>
        <dbReference type="EMBL" id="MCR2806799.1"/>
    </source>
</evidence>
<evidence type="ECO:0000256" key="1">
    <source>
        <dbReference type="ARBA" id="ARBA00004829"/>
    </source>
</evidence>
<keyword evidence="2" id="KW-0808">Transferase</keyword>
<organism evidence="4 5">
    <name type="scientific">Paenibacillus soyae</name>
    <dbReference type="NCBI Taxonomy" id="2969249"/>
    <lineage>
        <taxon>Bacteria</taxon>
        <taxon>Bacillati</taxon>
        <taxon>Bacillota</taxon>
        <taxon>Bacilli</taxon>
        <taxon>Bacillales</taxon>
        <taxon>Paenibacillaceae</taxon>
        <taxon>Paenibacillus</taxon>
    </lineage>
</organism>
<reference evidence="4" key="1">
    <citation type="submission" date="2022-08" db="EMBL/GenBank/DDBJ databases">
        <title>The genomic sequence of strain Paenibacillus sp. SCIV0701.</title>
        <authorList>
            <person name="Zhao H."/>
        </authorList>
    </citation>
    <scope>NUCLEOTIDE SEQUENCE</scope>
    <source>
        <strain evidence="4">SCIV0701</strain>
    </source>
</reference>
<dbReference type="Gene3D" id="1.10.600.10">
    <property type="entry name" value="Farnesyl Diphosphate Synthase"/>
    <property type="match status" value="1"/>
</dbReference>
<comment type="pathway">
    <text evidence="1">Carotenoid biosynthesis.</text>
</comment>
<dbReference type="PANTHER" id="PTHR31480">
    <property type="entry name" value="BIFUNCTIONAL LYCOPENE CYCLASE/PHYTOENE SYNTHASE"/>
    <property type="match status" value="1"/>
</dbReference>
<dbReference type="GO" id="GO:0016117">
    <property type="term" value="P:carotenoid biosynthetic process"/>
    <property type="evidence" value="ECO:0007669"/>
    <property type="project" value="UniProtKB-KW"/>
</dbReference>
<keyword evidence="3" id="KW-0125">Carotenoid biosynthesis</keyword>
<dbReference type="GO" id="GO:0051996">
    <property type="term" value="F:squalene synthase [NAD(P)H] activity"/>
    <property type="evidence" value="ECO:0007669"/>
    <property type="project" value="InterPro"/>
</dbReference>
<dbReference type="InterPro" id="IPR019845">
    <property type="entry name" value="Squalene/phytoene_synthase_CS"/>
</dbReference>
<dbReference type="InterPro" id="IPR008949">
    <property type="entry name" value="Isoprenoid_synthase_dom_sf"/>
</dbReference>
<dbReference type="EMBL" id="JANIPJ010000020">
    <property type="protein sequence ID" value="MCR2806799.1"/>
    <property type="molecule type" value="Genomic_DNA"/>
</dbReference>
<dbReference type="Pfam" id="PF00494">
    <property type="entry name" value="SQS_PSY"/>
    <property type="match status" value="1"/>
</dbReference>
<sequence length="304" mass="34868">MKLSLSLPLHKPEGLEADYRYCEEIIKQNSRSFYYAFLQLPREKANAVFAIYAYCRLADDAVDRGGSKEESLDALHVLERQLLMFAEGREIDHPLWRALRDVFTRYDMRLEPFYEQLVGQKMDLFFSAPATMDELETYSYYVAGSVGLMLLPIIASGAGRDMKQAAVRLGTAMQITNILRDVGEDAARGRIYLPSDLLASEGYGEIELRRSTVDERFIRVWEKLARRAENLYDAFVEDIAGFDEDSRFQVLLSAQIYRGILNAVRQNGYDCYTKRNAVSKLEMRNLYNRAQKQLSAISKGERLG</sequence>
<dbReference type="GO" id="GO:0004311">
    <property type="term" value="F:geranylgeranyl diphosphate synthase activity"/>
    <property type="evidence" value="ECO:0007669"/>
    <property type="project" value="InterPro"/>
</dbReference>
<dbReference type="InterPro" id="IPR044843">
    <property type="entry name" value="Trans_IPPS_bact-type"/>
</dbReference>
<dbReference type="PROSITE" id="PS01045">
    <property type="entry name" value="SQUALEN_PHYTOEN_SYN_2"/>
    <property type="match status" value="1"/>
</dbReference>
<accession>A0A9X2MU04</accession>
<evidence type="ECO:0000313" key="5">
    <source>
        <dbReference type="Proteomes" id="UP001141950"/>
    </source>
</evidence>
<dbReference type="AlphaFoldDB" id="A0A9X2MU04"/>
<gene>
    <name evidence="4" type="ORF">NQZ67_23220</name>
</gene>
<dbReference type="CDD" id="cd00683">
    <property type="entry name" value="Trans_IPPS_HH"/>
    <property type="match status" value="1"/>
</dbReference>
<dbReference type="InterPro" id="IPR002060">
    <property type="entry name" value="Squ/phyt_synthse"/>
</dbReference>
<dbReference type="Proteomes" id="UP001141950">
    <property type="component" value="Unassembled WGS sequence"/>
</dbReference>
<keyword evidence="5" id="KW-1185">Reference proteome</keyword>
<dbReference type="SFLD" id="SFLDG01212">
    <property type="entry name" value="Phytoene_synthase_like"/>
    <property type="match status" value="1"/>
</dbReference>
<name>A0A9X2MU04_9BACL</name>
<evidence type="ECO:0000256" key="2">
    <source>
        <dbReference type="ARBA" id="ARBA00022679"/>
    </source>
</evidence>
<evidence type="ECO:0000256" key="3">
    <source>
        <dbReference type="ARBA" id="ARBA00022746"/>
    </source>
</evidence>
<proteinExistence type="predicted"/>
<comment type="caution">
    <text evidence="4">The sequence shown here is derived from an EMBL/GenBank/DDBJ whole genome shotgun (WGS) entry which is preliminary data.</text>
</comment>
<protein>
    <submittedName>
        <fullName evidence="4">Phytoene/squalene synthase family protein</fullName>
    </submittedName>
</protein>
<dbReference type="SFLD" id="SFLDG01018">
    <property type="entry name" value="Squalene/Phytoene_Synthase_Lik"/>
    <property type="match status" value="1"/>
</dbReference>
<dbReference type="SFLD" id="SFLDS00005">
    <property type="entry name" value="Isoprenoid_Synthase_Type_I"/>
    <property type="match status" value="1"/>
</dbReference>